<dbReference type="Pfam" id="PF07963">
    <property type="entry name" value="N_methyl"/>
    <property type="match status" value="1"/>
</dbReference>
<evidence type="ECO:0000256" key="11">
    <source>
        <dbReference type="SAM" id="Phobius"/>
    </source>
</evidence>
<keyword evidence="5" id="KW-0997">Cell inner membrane</keyword>
<reference evidence="13 14" key="1">
    <citation type="submission" date="2020-02" db="EMBL/GenBank/DDBJ databases">
        <authorList>
            <person name="Hogendoorn C."/>
        </authorList>
    </citation>
    <scope>NUCLEOTIDE SEQUENCE [LARGE SCALE GENOMIC DNA]</scope>
    <source>
        <strain evidence="13">METHB21</strain>
    </source>
</reference>
<dbReference type="InterPro" id="IPR022346">
    <property type="entry name" value="T2SS_GspH"/>
</dbReference>
<keyword evidence="3" id="KW-1003">Cell membrane</keyword>
<dbReference type="GO" id="GO:0015627">
    <property type="term" value="C:type II protein secretion system complex"/>
    <property type="evidence" value="ECO:0007669"/>
    <property type="project" value="InterPro"/>
</dbReference>
<evidence type="ECO:0000256" key="9">
    <source>
        <dbReference type="ARBA" id="ARBA00025772"/>
    </source>
</evidence>
<keyword evidence="8 11" id="KW-0472">Membrane</keyword>
<evidence type="ECO:0000256" key="7">
    <source>
        <dbReference type="ARBA" id="ARBA00022989"/>
    </source>
</evidence>
<evidence type="ECO:0000313" key="13">
    <source>
        <dbReference type="EMBL" id="CAA9892961.1"/>
    </source>
</evidence>
<dbReference type="PANTHER" id="PTHR30093">
    <property type="entry name" value="GENERAL SECRETION PATHWAY PROTEIN G"/>
    <property type="match status" value="1"/>
</dbReference>
<evidence type="ECO:0000256" key="10">
    <source>
        <dbReference type="ARBA" id="ARBA00030775"/>
    </source>
</evidence>
<dbReference type="AlphaFoldDB" id="A0A8S0WSN6"/>
<dbReference type="EMBL" id="CADCXN010000124">
    <property type="protein sequence ID" value="CAA9892961.1"/>
    <property type="molecule type" value="Genomic_DNA"/>
</dbReference>
<dbReference type="GO" id="GO:0005886">
    <property type="term" value="C:plasma membrane"/>
    <property type="evidence" value="ECO:0007669"/>
    <property type="project" value="UniProtKB-SubCell"/>
</dbReference>
<sequence>MNKQTSSGVTLVEVMIVIAIIGILAAMAVPSFSELMKQQRVEGAAEGLVAALQNAKAEAIKTNNNMGIVFTPATTGTDLNTWCYGMTPAGAATCDCTVANDCASGSVVQSADFTGITVNFNTSNSRAFSPLRGTGTQGTIRFSAGNNKTLGVTTTTIGRIRICKDTTSTIPSYNDSGACP</sequence>
<keyword evidence="6 11" id="KW-0812">Transmembrane</keyword>
<dbReference type="InterPro" id="IPR012902">
    <property type="entry name" value="N_methyl_site"/>
</dbReference>
<dbReference type="InterPro" id="IPR045584">
    <property type="entry name" value="Pilin-like"/>
</dbReference>
<evidence type="ECO:0000256" key="6">
    <source>
        <dbReference type="ARBA" id="ARBA00022692"/>
    </source>
</evidence>
<dbReference type="Proteomes" id="UP000494216">
    <property type="component" value="Unassembled WGS sequence"/>
</dbReference>
<feature type="domain" description="General secretion pathway GspH" evidence="12">
    <location>
        <begin position="44"/>
        <end position="153"/>
    </location>
</feature>
<dbReference type="RefSeq" id="WP_217426616.1">
    <property type="nucleotide sequence ID" value="NZ_CADCXN010000124.1"/>
</dbReference>
<feature type="transmembrane region" description="Helical" evidence="11">
    <location>
        <begin position="12"/>
        <end position="32"/>
    </location>
</feature>
<evidence type="ECO:0000313" key="14">
    <source>
        <dbReference type="Proteomes" id="UP000494216"/>
    </source>
</evidence>
<evidence type="ECO:0000256" key="8">
    <source>
        <dbReference type="ARBA" id="ARBA00023136"/>
    </source>
</evidence>
<organism evidence="13 14">
    <name type="scientific">Candidatus Methylobacter favarea</name>
    <dbReference type="NCBI Taxonomy" id="2707345"/>
    <lineage>
        <taxon>Bacteria</taxon>
        <taxon>Pseudomonadati</taxon>
        <taxon>Pseudomonadota</taxon>
        <taxon>Gammaproteobacteria</taxon>
        <taxon>Methylococcales</taxon>
        <taxon>Methylococcaceae</taxon>
        <taxon>Methylobacter</taxon>
    </lineage>
</organism>
<evidence type="ECO:0000256" key="4">
    <source>
        <dbReference type="ARBA" id="ARBA00022481"/>
    </source>
</evidence>
<dbReference type="Pfam" id="PF12019">
    <property type="entry name" value="GspH"/>
    <property type="match status" value="1"/>
</dbReference>
<keyword evidence="14" id="KW-1185">Reference proteome</keyword>
<proteinExistence type="inferred from homology"/>
<gene>
    <name evidence="13" type="ORF">METHB2_90068</name>
</gene>
<dbReference type="Gene3D" id="3.30.700.10">
    <property type="entry name" value="Glycoprotein, Type 4 Pilin"/>
    <property type="match status" value="1"/>
</dbReference>
<evidence type="ECO:0000256" key="2">
    <source>
        <dbReference type="ARBA" id="ARBA00021549"/>
    </source>
</evidence>
<name>A0A8S0WSN6_9GAMM</name>
<comment type="similarity">
    <text evidence="9">Belongs to the GSP H family.</text>
</comment>
<dbReference type="NCBIfam" id="TIGR02532">
    <property type="entry name" value="IV_pilin_GFxxxE"/>
    <property type="match status" value="1"/>
</dbReference>
<dbReference type="PROSITE" id="PS00409">
    <property type="entry name" value="PROKAR_NTER_METHYL"/>
    <property type="match status" value="1"/>
</dbReference>
<dbReference type="GO" id="GO:0015628">
    <property type="term" value="P:protein secretion by the type II secretion system"/>
    <property type="evidence" value="ECO:0007669"/>
    <property type="project" value="InterPro"/>
</dbReference>
<keyword evidence="7 11" id="KW-1133">Transmembrane helix</keyword>
<comment type="caution">
    <text evidence="13">The sequence shown here is derived from an EMBL/GenBank/DDBJ whole genome shotgun (WGS) entry which is preliminary data.</text>
</comment>
<evidence type="ECO:0000259" key="12">
    <source>
        <dbReference type="Pfam" id="PF12019"/>
    </source>
</evidence>
<protein>
    <recommendedName>
        <fullName evidence="2">Type II secretion system protein H</fullName>
    </recommendedName>
    <alternativeName>
        <fullName evidence="10">General secretion pathway protein H</fullName>
    </alternativeName>
</protein>
<evidence type="ECO:0000256" key="1">
    <source>
        <dbReference type="ARBA" id="ARBA00004377"/>
    </source>
</evidence>
<keyword evidence="4" id="KW-0488">Methylation</keyword>
<accession>A0A8S0WSN6</accession>
<comment type="subcellular location">
    <subcellularLocation>
        <location evidence="1">Cell inner membrane</location>
        <topology evidence="1">Single-pass membrane protein</topology>
    </subcellularLocation>
</comment>
<dbReference type="SUPFAM" id="SSF54523">
    <property type="entry name" value="Pili subunits"/>
    <property type="match status" value="1"/>
</dbReference>
<evidence type="ECO:0000256" key="5">
    <source>
        <dbReference type="ARBA" id="ARBA00022519"/>
    </source>
</evidence>
<evidence type="ECO:0000256" key="3">
    <source>
        <dbReference type="ARBA" id="ARBA00022475"/>
    </source>
</evidence>